<accession>A0A1H1PP94</accession>
<dbReference type="SUPFAM" id="SSF55811">
    <property type="entry name" value="Nudix"/>
    <property type="match status" value="1"/>
</dbReference>
<evidence type="ECO:0000256" key="1">
    <source>
        <dbReference type="ARBA" id="ARBA00001946"/>
    </source>
</evidence>
<dbReference type="PROSITE" id="PS51462">
    <property type="entry name" value="NUDIX"/>
    <property type="match status" value="1"/>
</dbReference>
<dbReference type="Gene3D" id="3.90.79.10">
    <property type="entry name" value="Nucleoside Triphosphate Pyrophosphohydrolase"/>
    <property type="match status" value="1"/>
</dbReference>
<dbReference type="InterPro" id="IPR015797">
    <property type="entry name" value="NUDIX_hydrolase-like_dom_sf"/>
</dbReference>
<gene>
    <name evidence="4" type="ORF">SAMN04489860_0868</name>
</gene>
<evidence type="ECO:0000259" key="3">
    <source>
        <dbReference type="PROSITE" id="PS51462"/>
    </source>
</evidence>
<reference evidence="4 5" key="1">
    <citation type="submission" date="2016-10" db="EMBL/GenBank/DDBJ databases">
        <authorList>
            <person name="de Groot N.N."/>
        </authorList>
    </citation>
    <scope>NUCLEOTIDE SEQUENCE [LARGE SCALE GENOMIC DNA]</scope>
    <source>
        <strain evidence="4 5">DSM 22126</strain>
    </source>
</reference>
<sequence length="162" mass="17580">MAIPEHVAHLRSRVGTDLLWMPGVTGVVLRDDGRLLLGRRADSGRWALLSGILDPGEEPARGFAREVLEESAVVVEVVGLVSLTTTPVIVYPNGDRTQYLDAFFLARAVSDEAAERAQVNDDESLAIGWFSVDDLPDVPPSVSSRIAEALDFAREPGPTRFV</sequence>
<evidence type="ECO:0000313" key="5">
    <source>
        <dbReference type="Proteomes" id="UP000185663"/>
    </source>
</evidence>
<dbReference type="PANTHER" id="PTHR43046">
    <property type="entry name" value="GDP-MANNOSE MANNOSYL HYDROLASE"/>
    <property type="match status" value="1"/>
</dbReference>
<comment type="cofactor">
    <cofactor evidence="1">
        <name>Mg(2+)</name>
        <dbReference type="ChEBI" id="CHEBI:18420"/>
    </cofactor>
</comment>
<dbReference type="eggNOG" id="COG1051">
    <property type="taxonomic scope" value="Bacteria"/>
</dbReference>
<feature type="domain" description="Nudix hydrolase" evidence="3">
    <location>
        <begin position="19"/>
        <end position="154"/>
    </location>
</feature>
<dbReference type="AlphaFoldDB" id="A0A1H1PP94"/>
<name>A0A1H1PP94_9CELL</name>
<dbReference type="EMBL" id="LT629776">
    <property type="protein sequence ID" value="SDS13122.1"/>
    <property type="molecule type" value="Genomic_DNA"/>
</dbReference>
<dbReference type="Proteomes" id="UP000185663">
    <property type="component" value="Chromosome I"/>
</dbReference>
<dbReference type="RefSeq" id="WP_029252840.1">
    <property type="nucleotide sequence ID" value="NZ_LT629776.1"/>
</dbReference>
<evidence type="ECO:0000256" key="2">
    <source>
        <dbReference type="ARBA" id="ARBA00022801"/>
    </source>
</evidence>
<dbReference type="InterPro" id="IPR000086">
    <property type="entry name" value="NUDIX_hydrolase_dom"/>
</dbReference>
<dbReference type="GO" id="GO:0016787">
    <property type="term" value="F:hydrolase activity"/>
    <property type="evidence" value="ECO:0007669"/>
    <property type="project" value="UniProtKB-KW"/>
</dbReference>
<protein>
    <submittedName>
        <fullName evidence="4">ADP-ribose pyrophosphatase YjhB, NUDIX family</fullName>
    </submittedName>
</protein>
<dbReference type="Pfam" id="PF00293">
    <property type="entry name" value="NUDIX"/>
    <property type="match status" value="1"/>
</dbReference>
<evidence type="ECO:0000313" key="4">
    <source>
        <dbReference type="EMBL" id="SDS13122.1"/>
    </source>
</evidence>
<organism evidence="4 5">
    <name type="scientific">Paraoerskovia marina</name>
    <dbReference type="NCBI Taxonomy" id="545619"/>
    <lineage>
        <taxon>Bacteria</taxon>
        <taxon>Bacillati</taxon>
        <taxon>Actinomycetota</taxon>
        <taxon>Actinomycetes</taxon>
        <taxon>Micrococcales</taxon>
        <taxon>Cellulomonadaceae</taxon>
        <taxon>Paraoerskovia</taxon>
    </lineage>
</organism>
<dbReference type="PANTHER" id="PTHR43046:SF16">
    <property type="entry name" value="ADP-RIBOSE PYROPHOSPHATASE YJHB-RELATED"/>
    <property type="match status" value="1"/>
</dbReference>
<dbReference type="OrthoDB" id="9814308at2"/>
<dbReference type="STRING" id="545619.SAMN04489860_0868"/>
<proteinExistence type="predicted"/>
<keyword evidence="5" id="KW-1185">Reference proteome</keyword>
<keyword evidence="2" id="KW-0378">Hydrolase</keyword>